<dbReference type="PANTHER" id="PTHR46387:SF2">
    <property type="entry name" value="RIBONUCLEASE HI"/>
    <property type="match status" value="1"/>
</dbReference>
<dbReference type="GO" id="GO:0003676">
    <property type="term" value="F:nucleic acid binding"/>
    <property type="evidence" value="ECO:0007669"/>
    <property type="project" value="InterPro"/>
</dbReference>
<reference evidence="1 2" key="1">
    <citation type="submission" date="2015-12" db="EMBL/GenBank/DDBJ databases">
        <title>Genome sequence of Aneurinibacillus soli.</title>
        <authorList>
            <person name="Lee J.S."/>
            <person name="Lee K.C."/>
            <person name="Kim K.K."/>
            <person name="Lee B.W."/>
        </authorList>
    </citation>
    <scope>NUCLEOTIDE SEQUENCE [LARGE SCALE GENOMIC DNA]</scope>
    <source>
        <strain evidence="1 2">CB4</strain>
    </source>
</reference>
<keyword evidence="2" id="KW-1185">Reference proteome</keyword>
<protein>
    <submittedName>
        <fullName evidence="1">Uncharacterized protein</fullName>
    </submittedName>
</protein>
<dbReference type="AlphaFoldDB" id="A0A0U5AWJ9"/>
<dbReference type="NCBIfam" id="NF005822">
    <property type="entry name" value="PRK07708.1"/>
    <property type="match status" value="1"/>
</dbReference>
<accession>A0A0U5AWJ9</accession>
<gene>
    <name evidence="1" type="ORF">CB4_02280</name>
</gene>
<dbReference type="CDD" id="cd09279">
    <property type="entry name" value="RNase_HI_like"/>
    <property type="match status" value="1"/>
</dbReference>
<dbReference type="EMBL" id="AP017312">
    <property type="protein sequence ID" value="BAU28106.1"/>
    <property type="molecule type" value="Genomic_DNA"/>
</dbReference>
<organism evidence="1 2">
    <name type="scientific">Aneurinibacillus soli</name>
    <dbReference type="NCBI Taxonomy" id="1500254"/>
    <lineage>
        <taxon>Bacteria</taxon>
        <taxon>Bacillati</taxon>
        <taxon>Bacillota</taxon>
        <taxon>Bacilli</taxon>
        <taxon>Bacillales</taxon>
        <taxon>Paenibacillaceae</taxon>
        <taxon>Aneurinibacillus group</taxon>
        <taxon>Aneurinibacillus</taxon>
    </lineage>
</organism>
<dbReference type="Pfam" id="PF13456">
    <property type="entry name" value="RVT_3"/>
    <property type="match status" value="1"/>
</dbReference>
<evidence type="ECO:0000313" key="2">
    <source>
        <dbReference type="Proteomes" id="UP000217696"/>
    </source>
</evidence>
<dbReference type="RefSeq" id="WP_096465892.1">
    <property type="nucleotide sequence ID" value="NZ_AP017312.1"/>
</dbReference>
<evidence type="ECO:0000313" key="1">
    <source>
        <dbReference type="EMBL" id="BAU28106.1"/>
    </source>
</evidence>
<dbReference type="SUPFAM" id="SSF53098">
    <property type="entry name" value="Ribonuclease H-like"/>
    <property type="match status" value="1"/>
</dbReference>
<dbReference type="GO" id="GO:0004523">
    <property type="term" value="F:RNA-DNA hybrid ribonuclease activity"/>
    <property type="evidence" value="ECO:0007669"/>
    <property type="project" value="InterPro"/>
</dbReference>
<dbReference type="PROSITE" id="PS50879">
    <property type="entry name" value="RNASE_H_1"/>
    <property type="match status" value="1"/>
</dbReference>
<dbReference type="OrthoDB" id="2680098at2"/>
<name>A0A0U5AWJ9_9BACL</name>
<dbReference type="Proteomes" id="UP000217696">
    <property type="component" value="Chromosome"/>
</dbReference>
<dbReference type="InterPro" id="IPR002156">
    <property type="entry name" value="RNaseH_domain"/>
</dbReference>
<dbReference type="Gene3D" id="3.30.420.10">
    <property type="entry name" value="Ribonuclease H-like superfamily/Ribonuclease H"/>
    <property type="match status" value="1"/>
</dbReference>
<dbReference type="InterPro" id="IPR012337">
    <property type="entry name" value="RNaseH-like_sf"/>
</dbReference>
<dbReference type="PANTHER" id="PTHR46387">
    <property type="entry name" value="POLYNUCLEOTIDYL TRANSFERASE, RIBONUCLEASE H-LIKE SUPERFAMILY PROTEIN"/>
    <property type="match status" value="1"/>
</dbReference>
<sequence>MDVRIQWNYRSLVGKKRVRFTSDPVSAQDALIFAGDIEKTGRAVQPPEFVADNGDIWTRKELEKLLKKVETEPHSITAYFDGGYDRARRMAGLGVVIYFEQDGIKYRIRKNEAVSSIDSNNEAEYAALWLLLRELELLGSHHTSVIIRGDSQVVFNQLTGDWPAYEEEENRWLDRIEAKLSELGLTPVYEPLPRTENKEADMLAGQALAGECIQSRKQLDIHE</sequence>
<dbReference type="InterPro" id="IPR036397">
    <property type="entry name" value="RNaseH_sf"/>
</dbReference>
<proteinExistence type="predicted"/>
<dbReference type="KEGG" id="asoc:CB4_02280"/>